<evidence type="ECO:0000313" key="1">
    <source>
        <dbReference type="Proteomes" id="UP000887576"/>
    </source>
</evidence>
<proteinExistence type="predicted"/>
<reference evidence="2" key="1">
    <citation type="submission" date="2022-11" db="UniProtKB">
        <authorList>
            <consortium name="WormBaseParasite"/>
        </authorList>
    </citation>
    <scope>IDENTIFICATION</scope>
</reference>
<sequence>MGVPLLEYLDDTDGIYICKKCKACLTNPKMLVSKAFRGSTGTAYLFKKVINIRMGPLESRSMLTGKHIVRDVDCFNCNTRIGWFYEMAFNTDQIYKEGQWILELSFIELVPGLQEKIIKKQMLNSSYLRTNSSIAESSPSFSLEDEKEDITV</sequence>
<name>A0AC34QHK4_9BILA</name>
<dbReference type="WBParaSite" id="JU765_v2.g16361.t1">
    <property type="protein sequence ID" value="JU765_v2.g16361.t1"/>
    <property type="gene ID" value="JU765_v2.g16361"/>
</dbReference>
<protein>
    <submittedName>
        <fullName evidence="2">Protein yippee-like</fullName>
    </submittedName>
</protein>
<dbReference type="Proteomes" id="UP000887576">
    <property type="component" value="Unplaced"/>
</dbReference>
<organism evidence="1 2">
    <name type="scientific">Panagrolaimus sp. JU765</name>
    <dbReference type="NCBI Taxonomy" id="591449"/>
    <lineage>
        <taxon>Eukaryota</taxon>
        <taxon>Metazoa</taxon>
        <taxon>Ecdysozoa</taxon>
        <taxon>Nematoda</taxon>
        <taxon>Chromadorea</taxon>
        <taxon>Rhabditida</taxon>
        <taxon>Tylenchina</taxon>
        <taxon>Panagrolaimomorpha</taxon>
        <taxon>Panagrolaimoidea</taxon>
        <taxon>Panagrolaimidae</taxon>
        <taxon>Panagrolaimus</taxon>
    </lineage>
</organism>
<accession>A0AC34QHK4</accession>
<evidence type="ECO:0000313" key="2">
    <source>
        <dbReference type="WBParaSite" id="JU765_v2.g16361.t1"/>
    </source>
</evidence>